<dbReference type="InterPro" id="IPR008258">
    <property type="entry name" value="Transglycosylase_SLT_dom_1"/>
</dbReference>
<keyword evidence="4" id="KW-0472">Membrane</keyword>
<feature type="domain" description="Solute-binding protein family 3/N-terminal" evidence="7">
    <location>
        <begin position="304"/>
        <end position="529"/>
    </location>
</feature>
<dbReference type="SMART" id="SM00062">
    <property type="entry name" value="PBPb"/>
    <property type="match status" value="2"/>
</dbReference>
<dbReference type="PATRIC" id="fig|1769779.3.peg.1552"/>
<dbReference type="KEGG" id="micc:AUP74_01554"/>
<proteinExistence type="inferred from homology"/>
<dbReference type="InterPro" id="IPR001638">
    <property type="entry name" value="Solute-binding_3/MltF_N"/>
</dbReference>
<dbReference type="GO" id="GO:0009279">
    <property type="term" value="C:cell outer membrane"/>
    <property type="evidence" value="ECO:0007669"/>
    <property type="project" value="UniProtKB-SubCell"/>
</dbReference>
<evidence type="ECO:0000256" key="3">
    <source>
        <dbReference type="ARBA" id="ARBA00022729"/>
    </source>
</evidence>
<dbReference type="EC" id="4.2.2.-" evidence="8"/>
<reference evidence="9" key="1">
    <citation type="submission" date="2016-01" db="EMBL/GenBank/DDBJ databases">
        <title>Complete genome sequence of Microbulbifer sp. CCB-MM1, a halophile isolated from Matang Mangrove Forest, Perak.</title>
        <authorList>
            <person name="Moh T.H."/>
            <person name="Dinesh B."/>
            <person name="Lau N.-S."/>
            <person name="Go F."/>
            <person name="Alexander Chong S.-C."/>
        </authorList>
    </citation>
    <scope>NUCLEOTIDE SEQUENCE [LARGE SCALE GENOMIC DNA]</scope>
    <source>
        <strain evidence="9">CCB-MM1</strain>
    </source>
</reference>
<keyword evidence="3 6" id="KW-0732">Signal</keyword>
<feature type="domain" description="Solute-binding protein family 3/N-terminal" evidence="7">
    <location>
        <begin position="78"/>
        <end position="296"/>
    </location>
</feature>
<keyword evidence="9" id="KW-1185">Reference proteome</keyword>
<dbReference type="PANTHER" id="PTHR35936">
    <property type="entry name" value="MEMBRANE-BOUND LYTIC MUREIN TRANSGLYCOSYLASE F"/>
    <property type="match status" value="1"/>
</dbReference>
<dbReference type="RefSeq" id="WP_069947066.1">
    <property type="nucleotide sequence ID" value="NZ_CP014143.1"/>
</dbReference>
<evidence type="ECO:0000313" key="9">
    <source>
        <dbReference type="Proteomes" id="UP000095672"/>
    </source>
</evidence>
<evidence type="ECO:0000256" key="2">
    <source>
        <dbReference type="ARBA" id="ARBA00010333"/>
    </source>
</evidence>
<protein>
    <submittedName>
        <fullName evidence="8">Membrane-bound lytic murein transglycosylase F</fullName>
        <ecNumber evidence="8">4.2.2.-</ecNumber>
    </submittedName>
</protein>
<evidence type="ECO:0000256" key="4">
    <source>
        <dbReference type="ARBA" id="ARBA00023237"/>
    </source>
</evidence>
<dbReference type="SUPFAM" id="SSF53955">
    <property type="entry name" value="Lysozyme-like"/>
    <property type="match status" value="1"/>
</dbReference>
<name>A0A1C9W770_9GAMM</name>
<dbReference type="AlphaFoldDB" id="A0A1C9W770"/>
<evidence type="ECO:0000256" key="5">
    <source>
        <dbReference type="SAM" id="MobiDB-lite"/>
    </source>
</evidence>
<dbReference type="Gene3D" id="1.10.530.10">
    <property type="match status" value="1"/>
</dbReference>
<dbReference type="CDD" id="cd01009">
    <property type="entry name" value="PBP2_YfhD_N"/>
    <property type="match status" value="2"/>
</dbReference>
<gene>
    <name evidence="8" type="primary">mltF_3</name>
    <name evidence="8" type="ORF">AUP74_01554</name>
</gene>
<dbReference type="InterPro" id="IPR023346">
    <property type="entry name" value="Lysozyme-like_dom_sf"/>
</dbReference>
<organism evidence="8 9">
    <name type="scientific">Microbulbifer aggregans</name>
    <dbReference type="NCBI Taxonomy" id="1769779"/>
    <lineage>
        <taxon>Bacteria</taxon>
        <taxon>Pseudomonadati</taxon>
        <taxon>Pseudomonadota</taxon>
        <taxon>Gammaproteobacteria</taxon>
        <taxon>Cellvibrionales</taxon>
        <taxon>Microbulbiferaceae</taxon>
        <taxon>Microbulbifer</taxon>
    </lineage>
</organism>
<comment type="subcellular location">
    <subcellularLocation>
        <location evidence="1">Cell outer membrane</location>
        <topology evidence="1">Peripheral membrane protein</topology>
    </subcellularLocation>
</comment>
<dbReference type="SUPFAM" id="SSF53850">
    <property type="entry name" value="Periplasmic binding protein-like II"/>
    <property type="match status" value="2"/>
</dbReference>
<evidence type="ECO:0000313" key="8">
    <source>
        <dbReference type="EMBL" id="AOS96989.1"/>
    </source>
</evidence>
<feature type="region of interest" description="Disordered" evidence="5">
    <location>
        <begin position="27"/>
        <end position="49"/>
    </location>
</feature>
<dbReference type="Gene3D" id="3.40.190.10">
    <property type="entry name" value="Periplasmic binding protein-like II"/>
    <property type="match status" value="4"/>
</dbReference>
<evidence type="ECO:0000259" key="7">
    <source>
        <dbReference type="SMART" id="SM00062"/>
    </source>
</evidence>
<comment type="similarity">
    <text evidence="2">Belongs to the bacterial solute-binding protein 3 family.</text>
</comment>
<dbReference type="STRING" id="1769779.AUP74_01554"/>
<feature type="signal peptide" evidence="6">
    <location>
        <begin position="1"/>
        <end position="21"/>
    </location>
</feature>
<evidence type="ECO:0000256" key="1">
    <source>
        <dbReference type="ARBA" id="ARBA00004339"/>
    </source>
</evidence>
<sequence length="747" mass="84002" precursor="true">MRTRFSLYFLAALTALLLAQAGCDRSPQQDTATAPVANDSAPAGPTIGTVGGREVTPFELYDNYTETGDLPAIEKRGKLRLLVDPSRTAALPREATQQDVEIEQARAMARQLGLELVILQVETFDELIKRLNAGEGDLIANNLLITEDRRQLVDFSEPTAETRIVLVSAAGTAAVRDGQALDGKTLVVTRGTAFEAAAQKFAGAHPGLRVEVRDTNYIDLLVEVADGEADFTIVDQLALELVQQFRDDLKANVEFPEEQQLAWAIRKNSPELLGAINKQVRQLRLTRPGRRSIGDLDTIRERGVLRAVTRNHPGTYFMWRGQILGFEFNLLENFANSLGVRLDIIVADNQDDFVRILRDGDADISASLLAITKTRKAADMAFSTPYLESVPGIASRPDEQPASLQDLAGRTVCVRPGSSQYEAAQELRQQVPQVKLEEVSGTLDIQQVLDKVVAQECDLAIADEISVRLEQAWQEGIQFALPLPREKNRYAWMVRKSNPQLLAAINDFFAEPHTDDKLPDLYERYFNSPKRTRPEIEELNRKGEISPFDDIVRRYAEEFGFDWRLIVAQMYQESNFNPKAKSWVGARGLMQVMPNTGKQVGETNLFDPESSIRAGIKYMRWLHDKFDDKGITPENQLWFTLASYNAGLGHVYDAQELAEKKGWDRRIWFDNVERAMLLLAEPEFYQHARYGYARGQEPVDYVRKIDARFRHFAGLLDVFQRKQARTSTEGMSFPVTAAWQGVQTCSG</sequence>
<dbReference type="CDD" id="cd13403">
    <property type="entry name" value="MLTF-like"/>
    <property type="match status" value="1"/>
</dbReference>
<dbReference type="PANTHER" id="PTHR35936:SF32">
    <property type="entry name" value="MEMBRANE-BOUND LYTIC MUREIN TRANSGLYCOSYLASE F"/>
    <property type="match status" value="1"/>
</dbReference>
<dbReference type="Pfam" id="PF01464">
    <property type="entry name" value="SLT"/>
    <property type="match status" value="1"/>
</dbReference>
<keyword evidence="4" id="KW-0998">Cell outer membrane</keyword>
<dbReference type="Pfam" id="PF00497">
    <property type="entry name" value="SBP_bac_3"/>
    <property type="match status" value="2"/>
</dbReference>
<evidence type="ECO:0000256" key="6">
    <source>
        <dbReference type="SAM" id="SignalP"/>
    </source>
</evidence>
<keyword evidence="8" id="KW-0456">Lyase</keyword>
<dbReference type="OrthoDB" id="9815002at2"/>
<dbReference type="GO" id="GO:0016829">
    <property type="term" value="F:lyase activity"/>
    <property type="evidence" value="ECO:0007669"/>
    <property type="project" value="UniProtKB-KW"/>
</dbReference>
<accession>A0A1C9W770</accession>
<dbReference type="EMBL" id="CP014143">
    <property type="protein sequence ID" value="AOS96989.1"/>
    <property type="molecule type" value="Genomic_DNA"/>
</dbReference>
<feature type="chain" id="PRO_5008895507" evidence="6">
    <location>
        <begin position="22"/>
        <end position="747"/>
    </location>
</feature>
<dbReference type="Proteomes" id="UP000095672">
    <property type="component" value="Chromosome"/>
</dbReference>